<feature type="transmembrane region" description="Helical" evidence="7">
    <location>
        <begin position="146"/>
        <end position="169"/>
    </location>
</feature>
<keyword evidence="6" id="KW-0479">Metal-binding</keyword>
<evidence type="ECO:0000256" key="1">
    <source>
        <dbReference type="ARBA" id="ARBA00004141"/>
    </source>
</evidence>
<keyword evidence="4 7" id="KW-1133">Transmembrane helix</keyword>
<evidence type="ECO:0000256" key="7">
    <source>
        <dbReference type="SAM" id="Phobius"/>
    </source>
</evidence>
<feature type="binding site" evidence="6">
    <location>
        <position position="244"/>
    </location>
    <ligand>
        <name>Zn(2+)</name>
        <dbReference type="ChEBI" id="CHEBI:29105"/>
    </ligand>
</feature>
<dbReference type="GO" id="GO:0006882">
    <property type="term" value="P:intracellular zinc ion homeostasis"/>
    <property type="evidence" value="ECO:0007669"/>
    <property type="project" value="TreeGrafter"/>
</dbReference>
<evidence type="ECO:0000256" key="4">
    <source>
        <dbReference type="ARBA" id="ARBA00022989"/>
    </source>
</evidence>
<feature type="transmembrane region" description="Helical" evidence="7">
    <location>
        <begin position="81"/>
        <end position="100"/>
    </location>
</feature>
<comment type="caution">
    <text evidence="8">The sequence shown here is derived from an EMBL/GenBank/DDBJ whole genome shotgun (WGS) entry which is preliminary data.</text>
</comment>
<accession>A0AAJ0MLE4</accession>
<protein>
    <submittedName>
        <fullName evidence="8">MPR-like GPCR protein</fullName>
    </submittedName>
</protein>
<feature type="transmembrane region" description="Helical" evidence="7">
    <location>
        <begin position="175"/>
        <end position="195"/>
    </location>
</feature>
<dbReference type="GO" id="GO:0038023">
    <property type="term" value="F:signaling receptor activity"/>
    <property type="evidence" value="ECO:0007669"/>
    <property type="project" value="TreeGrafter"/>
</dbReference>
<evidence type="ECO:0000256" key="6">
    <source>
        <dbReference type="PIRSR" id="PIRSR604254-1"/>
    </source>
</evidence>
<feature type="transmembrane region" description="Helical" evidence="7">
    <location>
        <begin position="207"/>
        <end position="225"/>
    </location>
</feature>
<evidence type="ECO:0000313" key="9">
    <source>
        <dbReference type="Proteomes" id="UP001275084"/>
    </source>
</evidence>
<dbReference type="PANTHER" id="PTHR20855:SF52">
    <property type="entry name" value="ADIPONECTIN RECEPTOR PROTEIN"/>
    <property type="match status" value="1"/>
</dbReference>
<proteinExistence type="inferred from homology"/>
<keyword evidence="3 7" id="KW-0812">Transmembrane</keyword>
<evidence type="ECO:0000313" key="8">
    <source>
        <dbReference type="EMBL" id="KAK3364563.1"/>
    </source>
</evidence>
<feature type="binding site" evidence="6">
    <location>
        <position position="248"/>
    </location>
    <ligand>
        <name>Zn(2+)</name>
        <dbReference type="ChEBI" id="CHEBI:29105"/>
    </ligand>
</feature>
<dbReference type="Proteomes" id="UP001275084">
    <property type="component" value="Unassembled WGS sequence"/>
</dbReference>
<feature type="transmembrane region" description="Helical" evidence="7">
    <location>
        <begin position="245"/>
        <end position="263"/>
    </location>
</feature>
<dbReference type="EMBL" id="JAUIQD010000001">
    <property type="protein sequence ID" value="KAK3364563.1"/>
    <property type="molecule type" value="Genomic_DNA"/>
</dbReference>
<dbReference type="GO" id="GO:0016020">
    <property type="term" value="C:membrane"/>
    <property type="evidence" value="ECO:0007669"/>
    <property type="project" value="UniProtKB-SubCell"/>
</dbReference>
<dbReference type="PANTHER" id="PTHR20855">
    <property type="entry name" value="ADIPOR/PROGESTIN RECEPTOR-RELATED"/>
    <property type="match status" value="1"/>
</dbReference>
<evidence type="ECO:0000256" key="3">
    <source>
        <dbReference type="ARBA" id="ARBA00022692"/>
    </source>
</evidence>
<organism evidence="8 9">
    <name type="scientific">Lasiosphaeria hispida</name>
    <dbReference type="NCBI Taxonomy" id="260671"/>
    <lineage>
        <taxon>Eukaryota</taxon>
        <taxon>Fungi</taxon>
        <taxon>Dikarya</taxon>
        <taxon>Ascomycota</taxon>
        <taxon>Pezizomycotina</taxon>
        <taxon>Sordariomycetes</taxon>
        <taxon>Sordariomycetidae</taxon>
        <taxon>Sordariales</taxon>
        <taxon>Lasiosphaeriaceae</taxon>
        <taxon>Lasiosphaeria</taxon>
    </lineage>
</organism>
<feature type="transmembrane region" description="Helical" evidence="7">
    <location>
        <begin position="120"/>
        <end position="139"/>
    </location>
</feature>
<evidence type="ECO:0000256" key="5">
    <source>
        <dbReference type="ARBA" id="ARBA00023136"/>
    </source>
</evidence>
<dbReference type="GO" id="GO:0046872">
    <property type="term" value="F:metal ion binding"/>
    <property type="evidence" value="ECO:0007669"/>
    <property type="project" value="UniProtKB-KW"/>
</dbReference>
<reference evidence="8" key="1">
    <citation type="journal article" date="2023" name="Mol. Phylogenet. Evol.">
        <title>Genome-scale phylogeny and comparative genomics of the fungal order Sordariales.</title>
        <authorList>
            <person name="Hensen N."/>
            <person name="Bonometti L."/>
            <person name="Westerberg I."/>
            <person name="Brannstrom I.O."/>
            <person name="Guillou S."/>
            <person name="Cros-Aarteil S."/>
            <person name="Calhoun S."/>
            <person name="Haridas S."/>
            <person name="Kuo A."/>
            <person name="Mondo S."/>
            <person name="Pangilinan J."/>
            <person name="Riley R."/>
            <person name="LaButti K."/>
            <person name="Andreopoulos B."/>
            <person name="Lipzen A."/>
            <person name="Chen C."/>
            <person name="Yan M."/>
            <person name="Daum C."/>
            <person name="Ng V."/>
            <person name="Clum A."/>
            <person name="Steindorff A."/>
            <person name="Ohm R.A."/>
            <person name="Martin F."/>
            <person name="Silar P."/>
            <person name="Natvig D.O."/>
            <person name="Lalanne C."/>
            <person name="Gautier V."/>
            <person name="Ament-Velasquez S.L."/>
            <person name="Kruys A."/>
            <person name="Hutchinson M.I."/>
            <person name="Powell A.J."/>
            <person name="Barry K."/>
            <person name="Miller A.N."/>
            <person name="Grigoriev I.V."/>
            <person name="Debuchy R."/>
            <person name="Gladieux P."/>
            <person name="Hiltunen Thoren M."/>
            <person name="Johannesson H."/>
        </authorList>
    </citation>
    <scope>NUCLEOTIDE SEQUENCE</scope>
    <source>
        <strain evidence="8">CBS 955.72</strain>
    </source>
</reference>
<reference evidence="8" key="2">
    <citation type="submission" date="2023-06" db="EMBL/GenBank/DDBJ databases">
        <authorList>
            <consortium name="Lawrence Berkeley National Laboratory"/>
            <person name="Haridas S."/>
            <person name="Hensen N."/>
            <person name="Bonometti L."/>
            <person name="Westerberg I."/>
            <person name="Brannstrom I.O."/>
            <person name="Guillou S."/>
            <person name="Cros-Aarteil S."/>
            <person name="Calhoun S."/>
            <person name="Kuo A."/>
            <person name="Mondo S."/>
            <person name="Pangilinan J."/>
            <person name="Riley R."/>
            <person name="Labutti K."/>
            <person name="Andreopoulos B."/>
            <person name="Lipzen A."/>
            <person name="Chen C."/>
            <person name="Yanf M."/>
            <person name="Daum C."/>
            <person name="Ng V."/>
            <person name="Clum A."/>
            <person name="Steindorff A."/>
            <person name="Ohm R."/>
            <person name="Martin F."/>
            <person name="Silar P."/>
            <person name="Natvig D."/>
            <person name="Lalanne C."/>
            <person name="Gautier V."/>
            <person name="Ament-Velasquez S.L."/>
            <person name="Kruys A."/>
            <person name="Hutchinson M.I."/>
            <person name="Powell A.J."/>
            <person name="Barry K."/>
            <person name="Miller A.N."/>
            <person name="Grigoriev I.V."/>
            <person name="Debuchy R."/>
            <person name="Gladieux P."/>
            <person name="Thoren M.H."/>
            <person name="Johannesson H."/>
        </authorList>
    </citation>
    <scope>NUCLEOTIDE SEQUENCE</scope>
    <source>
        <strain evidence="8">CBS 955.72</strain>
    </source>
</reference>
<keyword evidence="5 7" id="KW-0472">Membrane</keyword>
<name>A0AAJ0MLE4_9PEZI</name>
<keyword evidence="9" id="KW-1185">Reference proteome</keyword>
<evidence type="ECO:0000256" key="2">
    <source>
        <dbReference type="ARBA" id="ARBA00007018"/>
    </source>
</evidence>
<comment type="subcellular location">
    <subcellularLocation>
        <location evidence="1">Membrane</location>
        <topology evidence="1">Multi-pass membrane protein</topology>
    </subcellularLocation>
</comment>
<dbReference type="InterPro" id="IPR004254">
    <property type="entry name" value="AdipoR/HlyIII-related"/>
</dbReference>
<dbReference type="Pfam" id="PF03006">
    <property type="entry name" value="HlyIII"/>
    <property type="match status" value="1"/>
</dbReference>
<feature type="binding site" evidence="6">
    <location>
        <position position="101"/>
    </location>
    <ligand>
        <name>Zn(2+)</name>
        <dbReference type="ChEBI" id="CHEBI:29105"/>
    </ligand>
</feature>
<sequence>MGANSSRLLSYHDIPKWLGSNDYLLSGYRAPSGSVLASLASTLYFNNETVNIYSHLIGGLVFLLLPIYFNMAFDPPLADSIVVTIYLEGVAICFLLSALYHVLDNHSPGISKLFNHLDHLGIVVLMWGASIAAIRYGFLCNFHLQVVYWTLMSCAAGACAAATFLPQFQARPWRVAAFISLGLTGVVFVTHGLLIFGWEAQSRRMSLSWMAGMALCNLIGAFAFATRVPERWVPYTFDILGCSHQILHIAVMVAACLHFTALIKASTTARNETCAS</sequence>
<comment type="similarity">
    <text evidence="2">Belongs to the ADIPOR family.</text>
</comment>
<feature type="transmembrane region" description="Helical" evidence="7">
    <location>
        <begin position="52"/>
        <end position="69"/>
    </location>
</feature>
<gene>
    <name evidence="8" type="ORF">B0T25DRAFT_69098</name>
</gene>
<dbReference type="AlphaFoldDB" id="A0AAJ0MLE4"/>
<keyword evidence="6" id="KW-0862">Zinc</keyword>